<accession>A0A2P6QG62</accession>
<dbReference type="Proteomes" id="UP000238479">
    <property type="component" value="Chromosome 5"/>
</dbReference>
<keyword evidence="3" id="KW-1185">Reference proteome</keyword>
<protein>
    <submittedName>
        <fullName evidence="2">Uncharacterized protein</fullName>
    </submittedName>
</protein>
<feature type="region of interest" description="Disordered" evidence="1">
    <location>
        <begin position="1"/>
        <end position="21"/>
    </location>
</feature>
<evidence type="ECO:0000313" key="2">
    <source>
        <dbReference type="EMBL" id="PRQ33157.1"/>
    </source>
</evidence>
<dbReference type="Gramene" id="PRQ33157">
    <property type="protein sequence ID" value="PRQ33157"/>
    <property type="gene ID" value="RchiOBHm_Chr5g0054411"/>
</dbReference>
<name>A0A2P6QG62_ROSCH</name>
<proteinExistence type="predicted"/>
<evidence type="ECO:0000313" key="3">
    <source>
        <dbReference type="Proteomes" id="UP000238479"/>
    </source>
</evidence>
<comment type="caution">
    <text evidence="2">The sequence shown here is derived from an EMBL/GenBank/DDBJ whole genome shotgun (WGS) entry which is preliminary data.</text>
</comment>
<dbReference type="AlphaFoldDB" id="A0A2P6QG62"/>
<evidence type="ECO:0000256" key="1">
    <source>
        <dbReference type="SAM" id="MobiDB-lite"/>
    </source>
</evidence>
<organism evidence="2 3">
    <name type="scientific">Rosa chinensis</name>
    <name type="common">China rose</name>
    <dbReference type="NCBI Taxonomy" id="74649"/>
    <lineage>
        <taxon>Eukaryota</taxon>
        <taxon>Viridiplantae</taxon>
        <taxon>Streptophyta</taxon>
        <taxon>Embryophyta</taxon>
        <taxon>Tracheophyta</taxon>
        <taxon>Spermatophyta</taxon>
        <taxon>Magnoliopsida</taxon>
        <taxon>eudicotyledons</taxon>
        <taxon>Gunneridae</taxon>
        <taxon>Pentapetalae</taxon>
        <taxon>rosids</taxon>
        <taxon>fabids</taxon>
        <taxon>Rosales</taxon>
        <taxon>Rosaceae</taxon>
        <taxon>Rosoideae</taxon>
        <taxon>Rosoideae incertae sedis</taxon>
        <taxon>Rosa</taxon>
    </lineage>
</organism>
<sequence length="52" mass="6061">MVQMITIHDHHPRGRPAFPHLSPYNRTQAATDFTKQFRSLATKTTLPKSHYK</sequence>
<gene>
    <name evidence="2" type="ORF">RchiOBHm_Chr5g0054411</name>
</gene>
<reference evidence="2 3" key="1">
    <citation type="journal article" date="2018" name="Nat. Genet.">
        <title>The Rosa genome provides new insights in the design of modern roses.</title>
        <authorList>
            <person name="Bendahmane M."/>
        </authorList>
    </citation>
    <scope>NUCLEOTIDE SEQUENCE [LARGE SCALE GENOMIC DNA]</scope>
    <source>
        <strain evidence="3">cv. Old Blush</strain>
    </source>
</reference>
<dbReference type="EMBL" id="PDCK01000043">
    <property type="protein sequence ID" value="PRQ33157.1"/>
    <property type="molecule type" value="Genomic_DNA"/>
</dbReference>